<feature type="chain" id="PRO_5041395720" evidence="3">
    <location>
        <begin position="22"/>
        <end position="735"/>
    </location>
</feature>
<feature type="signal peptide" evidence="3">
    <location>
        <begin position="1"/>
        <end position="21"/>
    </location>
</feature>
<feature type="compositionally biased region" description="Basic and acidic residues" evidence="1">
    <location>
        <begin position="660"/>
        <end position="681"/>
    </location>
</feature>
<evidence type="ECO:0000313" key="4">
    <source>
        <dbReference type="EMBL" id="KAK0149990.1"/>
    </source>
</evidence>
<keyword evidence="4" id="KW-0261">Viral envelope protein</keyword>
<dbReference type="EMBL" id="JAOPHQ010001706">
    <property type="protein sequence ID" value="KAK0149990.1"/>
    <property type="molecule type" value="Genomic_DNA"/>
</dbReference>
<reference evidence="4" key="1">
    <citation type="journal article" date="2023" name="Front. Mar. Sci.">
        <title>A new Merluccius polli reference genome to investigate the effects of global change in West African waters.</title>
        <authorList>
            <person name="Mateo J.L."/>
            <person name="Blanco-Fernandez C."/>
            <person name="Garcia-Vazquez E."/>
            <person name="Machado-Schiaffino G."/>
        </authorList>
    </citation>
    <scope>NUCLEOTIDE SEQUENCE</scope>
    <source>
        <strain evidence="4">C29</strain>
        <tissue evidence="4">Fin</tissue>
    </source>
</reference>
<keyword evidence="3" id="KW-0732">Signal</keyword>
<dbReference type="Pfam" id="PF00429">
    <property type="entry name" value="TLV_coat"/>
    <property type="match status" value="1"/>
</dbReference>
<accession>A0AA47P6H2</accession>
<dbReference type="PANTHER" id="PTHR10424:SF80">
    <property type="entry name" value="ENVELOPE GLYCOPROTEIN"/>
    <property type="match status" value="1"/>
</dbReference>
<feature type="region of interest" description="Disordered" evidence="1">
    <location>
        <begin position="660"/>
        <end position="735"/>
    </location>
</feature>
<keyword evidence="2" id="KW-0472">Membrane</keyword>
<keyword evidence="2" id="KW-1133">Transmembrane helix</keyword>
<proteinExistence type="predicted"/>
<evidence type="ECO:0000256" key="2">
    <source>
        <dbReference type="SAM" id="Phobius"/>
    </source>
</evidence>
<evidence type="ECO:0000313" key="5">
    <source>
        <dbReference type="Proteomes" id="UP001174136"/>
    </source>
</evidence>
<keyword evidence="5" id="KW-1185">Reference proteome</keyword>
<protein>
    <submittedName>
        <fullName evidence="4">Envelope glycoprotein</fullName>
    </submittedName>
</protein>
<name>A0AA47P6H2_MERPO</name>
<comment type="caution">
    <text evidence="4">The sequence shown here is derived from an EMBL/GenBank/DDBJ whole genome shotgun (WGS) entry which is preliminary data.</text>
</comment>
<gene>
    <name evidence="4" type="primary">env_0</name>
    <name evidence="4" type="ORF">N1851_009223</name>
</gene>
<organism evidence="4 5">
    <name type="scientific">Merluccius polli</name>
    <name type="common">Benguela hake</name>
    <name type="synonym">Merluccius cadenati</name>
    <dbReference type="NCBI Taxonomy" id="89951"/>
    <lineage>
        <taxon>Eukaryota</taxon>
        <taxon>Metazoa</taxon>
        <taxon>Chordata</taxon>
        <taxon>Craniata</taxon>
        <taxon>Vertebrata</taxon>
        <taxon>Euteleostomi</taxon>
        <taxon>Actinopterygii</taxon>
        <taxon>Neopterygii</taxon>
        <taxon>Teleostei</taxon>
        <taxon>Neoteleostei</taxon>
        <taxon>Acanthomorphata</taxon>
        <taxon>Zeiogadaria</taxon>
        <taxon>Gadariae</taxon>
        <taxon>Gadiformes</taxon>
        <taxon>Gadoidei</taxon>
        <taxon>Merlucciidae</taxon>
        <taxon>Merluccius</taxon>
    </lineage>
</organism>
<dbReference type="AlphaFoldDB" id="A0AA47P6H2"/>
<sequence length="735" mass="79762">MGWLGVVVCFALIVIAPTVVWKQFHDRGSATTRASGDADMLGTGPVNHTHTHAGSMGHSPATSRPNRSRRSMPTQYSKHKDPNLLKYGGIELNYTLGSTTTYQFDLCNVINCGQSGELWQGYDLYICGLPWGYPTGDVIASSSPNWQPTGYWYNDIDLSTKVKFWRRSPVGGRNPVQLSLLGLSRNPWGDDTKSVYFIIGVDHSGADTMALVKVNFLPATSMDGLVSTNSPNITMVTLNDQGAVDTRIRTPLSSTESIAVATGYEDKNMWLGWLTATAASLGMTNCIACSAGRPTLITVPAPLHFDTDPVGFQCMMSLTMGMELANCTTLAKVFPVAKNNTKPPVFTPERGNYTCFIRNSGNDIGHIDPLWCQQTVDLTSWTNATRMVWARGDLFCYCGKMTLRPRLPIDWTGTCALVRLALPIILLGAPEHSITNNRLLQITPLTRQRRSTYIDAIGVPRGVPDCYKLANPIASGFENLPVISALFPITPNKNVDRINYIHYNYATRDAVTGLSEQLASTSLMAIQNRMALDMLLAEKGRVCHMFGKQCCTFIANNTAPDGSVTRAVSNLKTLSSVMADHSGVSNQILDELSGWFGEWKGALVSGFVSLVGMCCVMVLVGCCCVPCVRSLCSRIIITAIERTDHPPPYQMTALAGEPAELARDRHGRGKTEFQSRRESHRGGGGGGGWSQGTSCTGGDQGNWNEPRREGAGSRCTQHRPTIPGTDPAQPGAAAS</sequence>
<dbReference type="Gene3D" id="1.10.287.210">
    <property type="match status" value="1"/>
</dbReference>
<feature type="region of interest" description="Disordered" evidence="1">
    <location>
        <begin position="32"/>
        <end position="80"/>
    </location>
</feature>
<feature type="compositionally biased region" description="Polar residues" evidence="1">
    <location>
        <begin position="60"/>
        <end position="76"/>
    </location>
</feature>
<evidence type="ECO:0000256" key="1">
    <source>
        <dbReference type="SAM" id="MobiDB-lite"/>
    </source>
</evidence>
<dbReference type="InterPro" id="IPR018154">
    <property type="entry name" value="TLV/ENV_coat_polyprotein"/>
</dbReference>
<feature type="transmembrane region" description="Helical" evidence="2">
    <location>
        <begin position="607"/>
        <end position="628"/>
    </location>
</feature>
<dbReference type="SUPFAM" id="SSF58069">
    <property type="entry name" value="Virus ectodomain"/>
    <property type="match status" value="1"/>
</dbReference>
<keyword evidence="2" id="KW-0812">Transmembrane</keyword>
<keyword evidence="4" id="KW-0946">Virion</keyword>
<dbReference type="Proteomes" id="UP001174136">
    <property type="component" value="Unassembled WGS sequence"/>
</dbReference>
<evidence type="ECO:0000256" key="3">
    <source>
        <dbReference type="SAM" id="SignalP"/>
    </source>
</evidence>
<dbReference type="PANTHER" id="PTHR10424">
    <property type="entry name" value="VIRAL ENVELOPE PROTEIN"/>
    <property type="match status" value="1"/>
</dbReference>